<feature type="transmembrane region" description="Helical" evidence="1">
    <location>
        <begin position="26"/>
        <end position="48"/>
    </location>
</feature>
<sequence>MADKKTPEELARSSVKERLVALSDKLLPALILLFGFSLSILSIANYFIPDTQRPVEITLSQADRLRANVAESKRLVAKVENSLAGQALPAEAQSALQDLNRTLETLTSDTEKMRPVIERNWIQQLVGEGPLTRAYAEEASQPTLAVAVGWMRQGIVVFMIVAITMLLGVFLIMYFKTTDPEKVKFADSMIRMIVGFYIGVVTGLLGIPPI</sequence>
<keyword evidence="1" id="KW-0472">Membrane</keyword>
<proteinExistence type="predicted"/>
<name>A0AAE6EI69_AGRTU</name>
<evidence type="ECO:0000313" key="2">
    <source>
        <dbReference type="EMBL" id="QCL98787.1"/>
    </source>
</evidence>
<dbReference type="EMBL" id="CP039907">
    <property type="protein sequence ID" value="QCL98787.1"/>
    <property type="molecule type" value="Genomic_DNA"/>
</dbReference>
<keyword evidence="1" id="KW-1133">Transmembrane helix</keyword>
<gene>
    <name evidence="2" type="ORF">CFBP6624_00605</name>
</gene>
<evidence type="ECO:0000313" key="3">
    <source>
        <dbReference type="Proteomes" id="UP000298646"/>
    </source>
</evidence>
<organism evidence="2 3">
    <name type="scientific">Agrobacterium tumefaciens</name>
    <dbReference type="NCBI Taxonomy" id="358"/>
    <lineage>
        <taxon>Bacteria</taxon>
        <taxon>Pseudomonadati</taxon>
        <taxon>Pseudomonadota</taxon>
        <taxon>Alphaproteobacteria</taxon>
        <taxon>Hyphomicrobiales</taxon>
        <taxon>Rhizobiaceae</taxon>
        <taxon>Rhizobium/Agrobacterium group</taxon>
        <taxon>Agrobacterium</taxon>
        <taxon>Agrobacterium tumefaciens complex</taxon>
    </lineage>
</organism>
<protein>
    <submittedName>
        <fullName evidence="2">Uncharacterized protein</fullName>
    </submittedName>
</protein>
<dbReference type="Proteomes" id="UP000298646">
    <property type="component" value="Chromosome circular"/>
</dbReference>
<feature type="transmembrane region" description="Helical" evidence="1">
    <location>
        <begin position="188"/>
        <end position="207"/>
    </location>
</feature>
<evidence type="ECO:0000256" key="1">
    <source>
        <dbReference type="SAM" id="Phobius"/>
    </source>
</evidence>
<reference evidence="2 3" key="1">
    <citation type="submission" date="2019-04" db="EMBL/GenBank/DDBJ databases">
        <title>Complete genome sequence of Agrobacterium tumefaciens CFBP6624.</title>
        <authorList>
            <person name="Haryono M."/>
            <person name="Lin Y.-C."/>
            <person name="Lai E.-M."/>
            <person name="Kuo C.-H."/>
        </authorList>
    </citation>
    <scope>NUCLEOTIDE SEQUENCE [LARGE SCALE GENOMIC DNA]</scope>
    <source>
        <strain evidence="2 3">CFBP6624</strain>
    </source>
</reference>
<dbReference type="AlphaFoldDB" id="A0AAE6EI69"/>
<accession>A0AAE6EI69</accession>
<keyword evidence="1" id="KW-0812">Transmembrane</keyword>
<dbReference type="RefSeq" id="WP_137083404.1">
    <property type="nucleotide sequence ID" value="NZ_CP039907.1"/>
</dbReference>
<feature type="transmembrane region" description="Helical" evidence="1">
    <location>
        <begin position="155"/>
        <end position="176"/>
    </location>
</feature>